<dbReference type="Proteomes" id="UP000337189">
    <property type="component" value="Unassembled WGS sequence"/>
</dbReference>
<sequence>MKATDIPVTKLPLAFAANGAKQTIPEASQIGVVDGRASLNDGFPPLTRTPIAAGGVPPFGTDMNGILFMVSAWTRWLNAGGQVGFDATFSADTNVDGYPMGAVLARADGMGFWLSLMDNNTSNPDSPGATGWAPLESYGISPVTGLTTGTVTLTPAQYGLPIITLAGALTGNVQLVFPATKNQWLIINNTTGNFSVTAKTAGGTGVIVQQAGSANIYGDGVNIVLPPALQVGTATQPQHAAQLSQLVGVQGGFKNLKIAAQGANNSSAVVTVDEIMLETATNVVTTARGVSVTINSAGTVGQPNSLSTGTLAANTWYYVWVWYNGTTVCGTLDPSATVPTAPAGFTGGYRARVGAVRTDSSGSKYLLQTLQYGRKAQYVVNTASGSNVPYLPALASSVTGNPDTPTYTALAVGSFVPPTASEIDLVMKAGSTGGHSICAPNSSYSRATSTLDTPPMVICISGYGPAPIVTRALITLESTNIYYANNDTTYGVLCCAGWVDNL</sequence>
<reference evidence="1 2" key="1">
    <citation type="submission" date="2019-08" db="EMBL/GenBank/DDBJ databases">
        <authorList>
            <person name="Peeters C."/>
        </authorList>
    </citation>
    <scope>NUCLEOTIDE SEQUENCE [LARGE SCALE GENOMIC DNA]</scope>
    <source>
        <strain evidence="1 2">LMG 31110</strain>
    </source>
</reference>
<dbReference type="RefSeq" id="WP_150690083.1">
    <property type="nucleotide sequence ID" value="NZ_CABPSJ010000002.1"/>
</dbReference>
<dbReference type="EMBL" id="CABPSJ010000002">
    <property type="protein sequence ID" value="VVD90400.1"/>
    <property type="molecule type" value="Genomic_DNA"/>
</dbReference>
<dbReference type="AlphaFoldDB" id="A0A5E4TR45"/>
<proteinExistence type="predicted"/>
<name>A0A5E4TR45_9BURK</name>
<gene>
    <name evidence="1" type="ORF">PCO31110_01587</name>
</gene>
<organism evidence="1 2">
    <name type="scientific">Pandoraea communis</name>
    <dbReference type="NCBI Taxonomy" id="2508297"/>
    <lineage>
        <taxon>Bacteria</taxon>
        <taxon>Pseudomonadati</taxon>
        <taxon>Pseudomonadota</taxon>
        <taxon>Betaproteobacteria</taxon>
        <taxon>Burkholderiales</taxon>
        <taxon>Burkholderiaceae</taxon>
        <taxon>Pandoraea</taxon>
    </lineage>
</organism>
<evidence type="ECO:0000313" key="1">
    <source>
        <dbReference type="EMBL" id="VVD90400.1"/>
    </source>
</evidence>
<evidence type="ECO:0000313" key="2">
    <source>
        <dbReference type="Proteomes" id="UP000337189"/>
    </source>
</evidence>
<accession>A0A5E4TR45</accession>
<dbReference type="OrthoDB" id="1921264at2"/>
<protein>
    <submittedName>
        <fullName evidence="1">Tail fiber protein</fullName>
    </submittedName>
</protein>